<reference evidence="4" key="1">
    <citation type="submission" date="2023-06" db="EMBL/GenBank/DDBJ databases">
        <title>Genomic of Parafulvivirga corallium.</title>
        <authorList>
            <person name="Wang G."/>
        </authorList>
    </citation>
    <scope>NUCLEOTIDE SEQUENCE</scope>
    <source>
        <strain evidence="4">BMA10</strain>
    </source>
</reference>
<dbReference type="PROSITE" id="PS51257">
    <property type="entry name" value="PROKAR_LIPOPROTEIN"/>
    <property type="match status" value="1"/>
</dbReference>
<dbReference type="Pfam" id="PF02630">
    <property type="entry name" value="SCO1-SenC"/>
    <property type="match status" value="1"/>
</dbReference>
<dbReference type="PROSITE" id="PS51352">
    <property type="entry name" value="THIOREDOXIN_2"/>
    <property type="match status" value="1"/>
</dbReference>
<dbReference type="EMBL" id="JAUJEA010000007">
    <property type="protein sequence ID" value="MDN5203534.1"/>
    <property type="molecule type" value="Genomic_DNA"/>
</dbReference>
<dbReference type="Gene3D" id="3.40.30.10">
    <property type="entry name" value="Glutaredoxin"/>
    <property type="match status" value="1"/>
</dbReference>
<dbReference type="SUPFAM" id="SSF52833">
    <property type="entry name" value="Thioredoxin-like"/>
    <property type="match status" value="1"/>
</dbReference>
<dbReference type="PANTHER" id="PTHR12151">
    <property type="entry name" value="ELECTRON TRANSPORT PROTIN SCO1/SENC FAMILY MEMBER"/>
    <property type="match status" value="1"/>
</dbReference>
<protein>
    <submittedName>
        <fullName evidence="4">SCO family protein</fullName>
    </submittedName>
</protein>
<evidence type="ECO:0000259" key="3">
    <source>
        <dbReference type="PROSITE" id="PS51352"/>
    </source>
</evidence>
<accession>A0ABT8KTL3</accession>
<organism evidence="4 5">
    <name type="scientific">Splendidivirga corallicola</name>
    <dbReference type="NCBI Taxonomy" id="3051826"/>
    <lineage>
        <taxon>Bacteria</taxon>
        <taxon>Pseudomonadati</taxon>
        <taxon>Bacteroidota</taxon>
        <taxon>Cytophagia</taxon>
        <taxon>Cytophagales</taxon>
        <taxon>Splendidivirgaceae</taxon>
        <taxon>Splendidivirga</taxon>
    </lineage>
</organism>
<evidence type="ECO:0000313" key="5">
    <source>
        <dbReference type="Proteomes" id="UP001172082"/>
    </source>
</evidence>
<dbReference type="InterPro" id="IPR003782">
    <property type="entry name" value="SCO1/SenC"/>
</dbReference>
<comment type="caution">
    <text evidence="4">The sequence shown here is derived from an EMBL/GenBank/DDBJ whole genome shotgun (WGS) entry which is preliminary data.</text>
</comment>
<evidence type="ECO:0000313" key="4">
    <source>
        <dbReference type="EMBL" id="MDN5203534.1"/>
    </source>
</evidence>
<sequence>MDRILKNGVFLLLITVTIVACEIKQKEDRLPILGYRDVVEKEIDGKKVIDTAYHTIPEFSLVNQDSNVVTNKTLSDKIYVADFFFTSCPSICPIMKTQMLRVYEEFKDDNSFAIVSHSIDPEYDTVALLKDYAERLGVDNSQKWMFLTGDRDEIFELGEKGYIVTTKEDEEAPGGYLHSGAFILVDKERRIRGLYDGTKADRVDQLMIDIVKLKEEYQTPDAK</sequence>
<dbReference type="InterPro" id="IPR036249">
    <property type="entry name" value="Thioredoxin-like_sf"/>
</dbReference>
<keyword evidence="5" id="KW-1185">Reference proteome</keyword>
<comment type="similarity">
    <text evidence="1">Belongs to the SCO1/2 family.</text>
</comment>
<dbReference type="Proteomes" id="UP001172082">
    <property type="component" value="Unassembled WGS sequence"/>
</dbReference>
<proteinExistence type="inferred from homology"/>
<evidence type="ECO:0000256" key="2">
    <source>
        <dbReference type="ARBA" id="ARBA00023008"/>
    </source>
</evidence>
<gene>
    <name evidence="4" type="ORF">QQ008_19255</name>
</gene>
<feature type="domain" description="Thioredoxin" evidence="3">
    <location>
        <begin position="50"/>
        <end position="216"/>
    </location>
</feature>
<dbReference type="InterPro" id="IPR013766">
    <property type="entry name" value="Thioredoxin_domain"/>
</dbReference>
<evidence type="ECO:0000256" key="1">
    <source>
        <dbReference type="ARBA" id="ARBA00010996"/>
    </source>
</evidence>
<dbReference type="PANTHER" id="PTHR12151:SF25">
    <property type="entry name" value="LINALOOL DEHYDRATASE_ISOMERASE DOMAIN-CONTAINING PROTEIN"/>
    <property type="match status" value="1"/>
</dbReference>
<dbReference type="RefSeq" id="WP_346753556.1">
    <property type="nucleotide sequence ID" value="NZ_JAUJEA010000007.1"/>
</dbReference>
<name>A0ABT8KTL3_9BACT</name>
<dbReference type="CDD" id="cd02968">
    <property type="entry name" value="SCO"/>
    <property type="match status" value="1"/>
</dbReference>
<keyword evidence="2" id="KW-0186">Copper</keyword>